<gene>
    <name evidence="2" type="ORF">SEVIR_4G141400v2</name>
</gene>
<evidence type="ECO:0008006" key="4">
    <source>
        <dbReference type="Google" id="ProtNLM"/>
    </source>
</evidence>
<accession>A0A4U6V322</accession>
<dbReference type="Gramene" id="TKW21743">
    <property type="protein sequence ID" value="TKW21743"/>
    <property type="gene ID" value="SEVIR_4G141400v2"/>
</dbReference>
<proteinExistence type="predicted"/>
<evidence type="ECO:0000313" key="3">
    <source>
        <dbReference type="Proteomes" id="UP000298652"/>
    </source>
</evidence>
<sequence>MIIRFLLLPPVAWDDDNEEQRLRSRGGDRDESGRTQRGSPAAGLPSFTYNRSVRHNVTGEEAATCSVCLDRGGGAAAAGVPAPVPRRVHRSVAGRALNVPDRRSGTDPNMDGSLLPPV</sequence>
<feature type="region of interest" description="Disordered" evidence="1">
    <location>
        <begin position="16"/>
        <end position="47"/>
    </location>
</feature>
<dbReference type="Proteomes" id="UP000298652">
    <property type="component" value="Chromosome 4"/>
</dbReference>
<protein>
    <recommendedName>
        <fullName evidence="4">RING-type domain-containing protein</fullName>
    </recommendedName>
</protein>
<reference evidence="2" key="1">
    <citation type="submission" date="2019-03" db="EMBL/GenBank/DDBJ databases">
        <title>WGS assembly of Setaria viridis.</title>
        <authorList>
            <person name="Huang P."/>
            <person name="Jenkins J."/>
            <person name="Grimwood J."/>
            <person name="Barry K."/>
            <person name="Healey A."/>
            <person name="Mamidi S."/>
            <person name="Sreedasyam A."/>
            <person name="Shu S."/>
            <person name="Feldman M."/>
            <person name="Wu J."/>
            <person name="Yu Y."/>
            <person name="Chen C."/>
            <person name="Johnson J."/>
            <person name="Rokhsar D."/>
            <person name="Baxter I."/>
            <person name="Schmutz J."/>
            <person name="Brutnell T."/>
            <person name="Kellogg E."/>
        </authorList>
    </citation>
    <scope>NUCLEOTIDE SEQUENCE [LARGE SCALE GENOMIC DNA]</scope>
</reference>
<dbReference type="EMBL" id="CM016555">
    <property type="protein sequence ID" value="TKW21743.1"/>
    <property type="molecule type" value="Genomic_DNA"/>
</dbReference>
<name>A0A4U6V322_SETVI</name>
<dbReference type="AlphaFoldDB" id="A0A4U6V322"/>
<keyword evidence="3" id="KW-1185">Reference proteome</keyword>
<evidence type="ECO:0000256" key="1">
    <source>
        <dbReference type="SAM" id="MobiDB-lite"/>
    </source>
</evidence>
<evidence type="ECO:0000313" key="2">
    <source>
        <dbReference type="EMBL" id="TKW21743.1"/>
    </source>
</evidence>
<organism evidence="2 3">
    <name type="scientific">Setaria viridis</name>
    <name type="common">Green bristlegrass</name>
    <name type="synonym">Setaria italica subsp. viridis</name>
    <dbReference type="NCBI Taxonomy" id="4556"/>
    <lineage>
        <taxon>Eukaryota</taxon>
        <taxon>Viridiplantae</taxon>
        <taxon>Streptophyta</taxon>
        <taxon>Embryophyta</taxon>
        <taxon>Tracheophyta</taxon>
        <taxon>Spermatophyta</taxon>
        <taxon>Magnoliopsida</taxon>
        <taxon>Liliopsida</taxon>
        <taxon>Poales</taxon>
        <taxon>Poaceae</taxon>
        <taxon>PACMAD clade</taxon>
        <taxon>Panicoideae</taxon>
        <taxon>Panicodae</taxon>
        <taxon>Paniceae</taxon>
        <taxon>Cenchrinae</taxon>
        <taxon>Setaria</taxon>
    </lineage>
</organism>
<feature type="region of interest" description="Disordered" evidence="1">
    <location>
        <begin position="94"/>
        <end position="118"/>
    </location>
</feature>
<feature type="compositionally biased region" description="Basic and acidic residues" evidence="1">
    <location>
        <begin position="19"/>
        <end position="34"/>
    </location>
</feature>